<gene>
    <name evidence="2" type="ORF">LMG8286_00225</name>
</gene>
<feature type="domain" description="Fibronectin type-III" evidence="1">
    <location>
        <begin position="68"/>
        <end position="163"/>
    </location>
</feature>
<organism evidence="2 3">
    <name type="scientific">Campylobacter suis</name>
    <dbReference type="NCBI Taxonomy" id="2790657"/>
    <lineage>
        <taxon>Bacteria</taxon>
        <taxon>Pseudomonadati</taxon>
        <taxon>Campylobacterota</taxon>
        <taxon>Epsilonproteobacteria</taxon>
        <taxon>Campylobacterales</taxon>
        <taxon>Campylobacteraceae</taxon>
        <taxon>Campylobacter</taxon>
    </lineage>
</organism>
<evidence type="ECO:0000313" key="2">
    <source>
        <dbReference type="EMBL" id="CAD7286394.1"/>
    </source>
</evidence>
<dbReference type="Proteomes" id="UP000789359">
    <property type="component" value="Unassembled WGS sequence"/>
</dbReference>
<comment type="caution">
    <text evidence="2">The sequence shown here is derived from an EMBL/GenBank/DDBJ whole genome shotgun (WGS) entry which is preliminary data.</text>
</comment>
<dbReference type="SUPFAM" id="SSF49265">
    <property type="entry name" value="Fibronectin type III"/>
    <property type="match status" value="1"/>
</dbReference>
<evidence type="ECO:0000313" key="3">
    <source>
        <dbReference type="Proteomes" id="UP000789359"/>
    </source>
</evidence>
<dbReference type="InterPro" id="IPR003961">
    <property type="entry name" value="FN3_dom"/>
</dbReference>
<accession>A0ABN7K3I2</accession>
<evidence type="ECO:0000259" key="1">
    <source>
        <dbReference type="PROSITE" id="PS50853"/>
    </source>
</evidence>
<dbReference type="Gene3D" id="2.60.40.10">
    <property type="entry name" value="Immunoglobulins"/>
    <property type="match status" value="2"/>
</dbReference>
<dbReference type="PROSITE" id="PS50853">
    <property type="entry name" value="FN3"/>
    <property type="match status" value="2"/>
</dbReference>
<dbReference type="InterPro" id="IPR036116">
    <property type="entry name" value="FN3_sf"/>
</dbReference>
<sequence>MLGYYLYRLNPSDNKFFVVGHINDRYATHYVDRDLAPETTYSYQIRSYSDNAVSPASQTVKVATKPLLNSVPFVQAINGLPNRVKLIWRPHPDNSVISYVIKRADAKSSDFSEVAEVKGRLSAEFIDQKVKPGNTYRYTVHVKTAQKTLSKPSEIVTATTKELP</sequence>
<dbReference type="CDD" id="cd00063">
    <property type="entry name" value="FN3"/>
    <property type="match status" value="2"/>
</dbReference>
<name>A0ABN7K3I2_9BACT</name>
<keyword evidence="3" id="KW-1185">Reference proteome</keyword>
<feature type="domain" description="Fibronectin type-III" evidence="1">
    <location>
        <begin position="1"/>
        <end position="67"/>
    </location>
</feature>
<protein>
    <recommendedName>
        <fullName evidence="1">Fibronectin type-III domain-containing protein</fullName>
    </recommendedName>
</protein>
<dbReference type="EMBL" id="CAJHOE010000001">
    <property type="protein sequence ID" value="CAD7286394.1"/>
    <property type="molecule type" value="Genomic_DNA"/>
</dbReference>
<dbReference type="InterPro" id="IPR013783">
    <property type="entry name" value="Ig-like_fold"/>
</dbReference>
<reference evidence="2 3" key="1">
    <citation type="submission" date="2020-11" db="EMBL/GenBank/DDBJ databases">
        <authorList>
            <person name="Peeters C."/>
        </authorList>
    </citation>
    <scope>NUCLEOTIDE SEQUENCE [LARGE SCALE GENOMIC DNA]</scope>
    <source>
        <strain evidence="2 3">LMG 8286</strain>
    </source>
</reference>
<proteinExistence type="predicted"/>